<dbReference type="InterPro" id="IPR033138">
    <property type="entry name" value="Cu_oxidase_CS"/>
</dbReference>
<dbReference type="InterPro" id="IPR011707">
    <property type="entry name" value="Cu-oxidase-like_N"/>
</dbReference>
<dbReference type="GO" id="GO:0005507">
    <property type="term" value="F:copper ion binding"/>
    <property type="evidence" value="ECO:0007669"/>
    <property type="project" value="InterPro"/>
</dbReference>
<proteinExistence type="inferred from homology"/>
<evidence type="ECO:0000259" key="7">
    <source>
        <dbReference type="Pfam" id="PF07732"/>
    </source>
</evidence>
<dbReference type="PANTHER" id="PTHR11709:SF394">
    <property type="entry name" value="FI03373P-RELATED"/>
    <property type="match status" value="1"/>
</dbReference>
<feature type="domain" description="Plastocyanin-like" evidence="5">
    <location>
        <begin position="157"/>
        <end position="335"/>
    </location>
</feature>
<keyword evidence="3" id="KW-0560">Oxidoreductase</keyword>
<feature type="domain" description="Plastocyanin-like" evidence="6">
    <location>
        <begin position="467"/>
        <end position="598"/>
    </location>
</feature>
<dbReference type="SUPFAM" id="SSF49503">
    <property type="entry name" value="Cupredoxins"/>
    <property type="match status" value="3"/>
</dbReference>
<sequence length="673" mass="75960">MVAALAQCKTVTYNLSVDRVPASPDRYPVIAIRVSGDNYDWEEDRPFPGPTIRAKLGDTLEVTLHNKFETETTSLHFHGLHMKNNPWMDGVADVTQCPIAPMTTFTYTFNVTETGTFWYHAHSGHQYSAGFLGAVVIDYPTPEEDPVRQQFPYTYDQTIILQEWFHEDENSLHYNYRGPYNAFSRRRNWQGSENIFQPNYPWKAHSLLMNGRGDYNCAAINETKKCFNRNPCGSGEQCIRERQPLLRDCRTESYPLDEFKCGGKYARFRLINGAGNVPFKLWIDNHDLIIVARDGIETKPLTVQYIIIPVGQRIDFMVVCNKYQFPLKKYMIYATIAVGYLPEGADNPPILDFVAAHLTYPPGVGEVHTPAFLPAEDPTRTEGSDETFEYKLEPLVETMSPPADERIILLGGEVYSMLPGEPLEEWTINGITHTMPKFAILPHLYLAHASTINECLSNHGVGPMGNERRTNILHLEYGKTYEFILLGVSGQQHPWHLHGYYMDFIAAGRLNRSTDFESLGVDECGFDRPGSVKQSVIDSFPDYKEPAKVLSRGDIFTVPRYGYSIFRVKMDNQGPWLFHCHVGWHLGMGMAMIFSVEKNGSYPGIVEPTVDFPAYMSMALGRRGRDGSFPPINGTSEPLGSAAISSLRGSPILSAFFISSLVSILFAVQQYVK</sequence>
<evidence type="ECO:0000259" key="6">
    <source>
        <dbReference type="Pfam" id="PF07731"/>
    </source>
</evidence>
<evidence type="ECO:0000313" key="9">
    <source>
        <dbReference type="Proteomes" id="UP000192578"/>
    </source>
</evidence>
<evidence type="ECO:0000256" key="2">
    <source>
        <dbReference type="ARBA" id="ARBA00022723"/>
    </source>
</evidence>
<dbReference type="Gene3D" id="2.60.40.420">
    <property type="entry name" value="Cupredoxins - blue copper proteins"/>
    <property type="match status" value="3"/>
</dbReference>
<name>A0A9X6NHT1_HYPEX</name>
<dbReference type="InterPro" id="IPR001117">
    <property type="entry name" value="Cu-oxidase_2nd"/>
</dbReference>
<feature type="domain" description="Plastocyanin-like" evidence="7">
    <location>
        <begin position="45"/>
        <end position="139"/>
    </location>
</feature>
<dbReference type="OrthoDB" id="2121828at2759"/>
<evidence type="ECO:0000256" key="3">
    <source>
        <dbReference type="ARBA" id="ARBA00023002"/>
    </source>
</evidence>
<dbReference type="Pfam" id="PF07731">
    <property type="entry name" value="Cu-oxidase_2"/>
    <property type="match status" value="1"/>
</dbReference>
<dbReference type="AlphaFoldDB" id="A0A9X6NHT1"/>
<dbReference type="InterPro" id="IPR002355">
    <property type="entry name" value="Cu_oxidase_Cu_BS"/>
</dbReference>
<comment type="caution">
    <text evidence="8">The sequence shown here is derived from an EMBL/GenBank/DDBJ whole genome shotgun (WGS) entry which is preliminary data.</text>
</comment>
<dbReference type="Proteomes" id="UP000192578">
    <property type="component" value="Unassembled WGS sequence"/>
</dbReference>
<dbReference type="InterPro" id="IPR045087">
    <property type="entry name" value="Cu-oxidase_fam"/>
</dbReference>
<evidence type="ECO:0000313" key="8">
    <source>
        <dbReference type="EMBL" id="OWA54312.1"/>
    </source>
</evidence>
<dbReference type="Pfam" id="PF00394">
    <property type="entry name" value="Cu-oxidase"/>
    <property type="match status" value="1"/>
</dbReference>
<reference evidence="9" key="1">
    <citation type="submission" date="2017-01" db="EMBL/GenBank/DDBJ databases">
        <title>Comparative genomics of anhydrobiosis in the tardigrade Hypsibius dujardini.</title>
        <authorList>
            <person name="Yoshida Y."/>
            <person name="Koutsovoulos G."/>
            <person name="Laetsch D."/>
            <person name="Stevens L."/>
            <person name="Kumar S."/>
            <person name="Horikawa D."/>
            <person name="Ishino K."/>
            <person name="Komine S."/>
            <person name="Tomita M."/>
            <person name="Blaxter M."/>
            <person name="Arakawa K."/>
        </authorList>
    </citation>
    <scope>NUCLEOTIDE SEQUENCE [LARGE SCALE GENOMIC DNA]</scope>
    <source>
        <strain evidence="9">Z151</strain>
    </source>
</reference>
<keyword evidence="4" id="KW-0186">Copper</keyword>
<organism evidence="8 9">
    <name type="scientific">Hypsibius exemplaris</name>
    <name type="common">Freshwater tardigrade</name>
    <dbReference type="NCBI Taxonomy" id="2072580"/>
    <lineage>
        <taxon>Eukaryota</taxon>
        <taxon>Metazoa</taxon>
        <taxon>Ecdysozoa</taxon>
        <taxon>Tardigrada</taxon>
        <taxon>Eutardigrada</taxon>
        <taxon>Parachela</taxon>
        <taxon>Hypsibioidea</taxon>
        <taxon>Hypsibiidae</taxon>
        <taxon>Hypsibius</taxon>
    </lineage>
</organism>
<keyword evidence="9" id="KW-1185">Reference proteome</keyword>
<comment type="similarity">
    <text evidence="1">Belongs to the multicopper oxidase family.</text>
</comment>
<dbReference type="InterPro" id="IPR011706">
    <property type="entry name" value="Cu-oxidase_C"/>
</dbReference>
<dbReference type="GO" id="GO:0016491">
    <property type="term" value="F:oxidoreductase activity"/>
    <property type="evidence" value="ECO:0007669"/>
    <property type="project" value="UniProtKB-KW"/>
</dbReference>
<dbReference type="Pfam" id="PF07732">
    <property type="entry name" value="Cu-oxidase_3"/>
    <property type="match status" value="1"/>
</dbReference>
<accession>A0A9X6NHT1</accession>
<dbReference type="EMBL" id="MTYJ01000391">
    <property type="protein sequence ID" value="OWA54312.1"/>
    <property type="molecule type" value="Genomic_DNA"/>
</dbReference>
<dbReference type="PROSITE" id="PS00079">
    <property type="entry name" value="MULTICOPPER_OXIDASE1"/>
    <property type="match status" value="1"/>
</dbReference>
<protein>
    <submittedName>
        <fullName evidence="8">L-ascorbate oxidase</fullName>
    </submittedName>
</protein>
<dbReference type="PANTHER" id="PTHR11709">
    <property type="entry name" value="MULTI-COPPER OXIDASE"/>
    <property type="match status" value="1"/>
</dbReference>
<dbReference type="PROSITE" id="PS00080">
    <property type="entry name" value="MULTICOPPER_OXIDASE2"/>
    <property type="match status" value="1"/>
</dbReference>
<dbReference type="InterPro" id="IPR008972">
    <property type="entry name" value="Cupredoxin"/>
</dbReference>
<evidence type="ECO:0000256" key="4">
    <source>
        <dbReference type="ARBA" id="ARBA00023008"/>
    </source>
</evidence>
<gene>
    <name evidence="8" type="ORF">BV898_18720</name>
</gene>
<keyword evidence="2" id="KW-0479">Metal-binding</keyword>
<evidence type="ECO:0000256" key="1">
    <source>
        <dbReference type="ARBA" id="ARBA00010609"/>
    </source>
</evidence>
<evidence type="ECO:0000259" key="5">
    <source>
        <dbReference type="Pfam" id="PF00394"/>
    </source>
</evidence>